<dbReference type="EMBL" id="JAURVH010001530">
    <property type="protein sequence ID" value="KAK5905479.1"/>
    <property type="molecule type" value="Genomic_DNA"/>
</dbReference>
<reference evidence="1 2" key="1">
    <citation type="journal article" date="2023" name="Mol. Biol. Evol.">
        <title>Genomics of Secondarily Temperate Adaptation in the Only Non-Antarctic Icefish.</title>
        <authorList>
            <person name="Rivera-Colon A.G."/>
            <person name="Rayamajhi N."/>
            <person name="Minhas B.F."/>
            <person name="Madrigal G."/>
            <person name="Bilyk K.T."/>
            <person name="Yoon V."/>
            <person name="Hune M."/>
            <person name="Gregory S."/>
            <person name="Cheng C.H.C."/>
            <person name="Catchen J.M."/>
        </authorList>
    </citation>
    <scope>NUCLEOTIDE SEQUENCE [LARGE SCALE GENOMIC DNA]</scope>
    <source>
        <tissue evidence="1">White muscle</tissue>
    </source>
</reference>
<organism evidence="1 2">
    <name type="scientific">Champsocephalus gunnari</name>
    <name type="common">Mackerel icefish</name>
    <dbReference type="NCBI Taxonomy" id="52237"/>
    <lineage>
        <taxon>Eukaryota</taxon>
        <taxon>Metazoa</taxon>
        <taxon>Chordata</taxon>
        <taxon>Craniata</taxon>
        <taxon>Vertebrata</taxon>
        <taxon>Euteleostomi</taxon>
        <taxon>Actinopterygii</taxon>
        <taxon>Neopterygii</taxon>
        <taxon>Teleostei</taxon>
        <taxon>Neoteleostei</taxon>
        <taxon>Acanthomorphata</taxon>
        <taxon>Eupercaria</taxon>
        <taxon>Perciformes</taxon>
        <taxon>Notothenioidei</taxon>
        <taxon>Channichthyidae</taxon>
        <taxon>Champsocephalus</taxon>
    </lineage>
</organism>
<dbReference type="Proteomes" id="UP001331515">
    <property type="component" value="Unassembled WGS sequence"/>
</dbReference>
<comment type="caution">
    <text evidence="1">The sequence shown here is derived from an EMBL/GenBank/DDBJ whole genome shotgun (WGS) entry which is preliminary data.</text>
</comment>
<keyword evidence="2" id="KW-1185">Reference proteome</keyword>
<gene>
    <name evidence="1" type="ORF">CgunFtcFv8_001441</name>
</gene>
<evidence type="ECO:0000313" key="1">
    <source>
        <dbReference type="EMBL" id="KAK5905479.1"/>
    </source>
</evidence>
<accession>A0AAN8H7D8</accession>
<dbReference type="AlphaFoldDB" id="A0AAN8H7D8"/>
<protein>
    <submittedName>
        <fullName evidence="1">Uncharacterized protein</fullName>
    </submittedName>
</protein>
<name>A0AAN8H7D8_CHAGU</name>
<proteinExistence type="predicted"/>
<evidence type="ECO:0000313" key="2">
    <source>
        <dbReference type="Proteomes" id="UP001331515"/>
    </source>
</evidence>
<sequence length="99" mass="11367">MKNVYKSEVESDHMMLDLQKHLKSLTMRYSEVKLQHVVSTLSLTRDITCRLQHPVREVGSSPETHLSISSAVMLTHVERITSMTFSDFRSLDRFNGSSL</sequence>